<comment type="caution">
    <text evidence="2">The sequence shown here is derived from an EMBL/GenBank/DDBJ whole genome shotgun (WGS) entry which is preliminary data.</text>
</comment>
<proteinExistence type="predicted"/>
<name>A0A8X6H3B0_TRICU</name>
<organism evidence="2 3">
    <name type="scientific">Trichonephila clavata</name>
    <name type="common">Joro spider</name>
    <name type="synonym">Nephila clavata</name>
    <dbReference type="NCBI Taxonomy" id="2740835"/>
    <lineage>
        <taxon>Eukaryota</taxon>
        <taxon>Metazoa</taxon>
        <taxon>Ecdysozoa</taxon>
        <taxon>Arthropoda</taxon>
        <taxon>Chelicerata</taxon>
        <taxon>Arachnida</taxon>
        <taxon>Araneae</taxon>
        <taxon>Araneomorphae</taxon>
        <taxon>Entelegynae</taxon>
        <taxon>Araneoidea</taxon>
        <taxon>Nephilidae</taxon>
        <taxon>Trichonephila</taxon>
    </lineage>
</organism>
<feature type="region of interest" description="Disordered" evidence="1">
    <location>
        <begin position="1"/>
        <end position="21"/>
    </location>
</feature>
<evidence type="ECO:0000256" key="1">
    <source>
        <dbReference type="SAM" id="MobiDB-lite"/>
    </source>
</evidence>
<evidence type="ECO:0000313" key="2">
    <source>
        <dbReference type="EMBL" id="GFR15779.1"/>
    </source>
</evidence>
<protein>
    <submittedName>
        <fullName evidence="2">Uncharacterized protein</fullName>
    </submittedName>
</protein>
<dbReference type="AlphaFoldDB" id="A0A8X6H3B0"/>
<gene>
    <name evidence="2" type="ORF">TNCT_449601</name>
</gene>
<reference evidence="2" key="1">
    <citation type="submission" date="2020-07" db="EMBL/GenBank/DDBJ databases">
        <title>Multicomponent nature underlies the extraordinary mechanical properties of spider dragline silk.</title>
        <authorList>
            <person name="Kono N."/>
            <person name="Nakamura H."/>
            <person name="Mori M."/>
            <person name="Yoshida Y."/>
            <person name="Ohtoshi R."/>
            <person name="Malay A.D."/>
            <person name="Moran D.A.P."/>
            <person name="Tomita M."/>
            <person name="Numata K."/>
            <person name="Arakawa K."/>
        </authorList>
    </citation>
    <scope>NUCLEOTIDE SEQUENCE</scope>
</reference>
<dbReference type="EMBL" id="BMAO01007415">
    <property type="protein sequence ID" value="GFR15779.1"/>
    <property type="molecule type" value="Genomic_DNA"/>
</dbReference>
<sequence length="144" mass="16027">MERPCTPGTSAQMDTDDVSPSDARQRCAKLVNLETLISNKSCELTHVNQLIQEQLEMLQRPPGVLQSLIQGELTSLLPCPYPTCQHNTAPKHLEKTTTPCANSSLASKLAETHIRDQPNSNIKTKKNQQDNFAFPTKTAKRPEF</sequence>
<dbReference type="Proteomes" id="UP000887116">
    <property type="component" value="Unassembled WGS sequence"/>
</dbReference>
<evidence type="ECO:0000313" key="3">
    <source>
        <dbReference type="Proteomes" id="UP000887116"/>
    </source>
</evidence>
<feature type="region of interest" description="Disordered" evidence="1">
    <location>
        <begin position="115"/>
        <end position="144"/>
    </location>
</feature>
<accession>A0A8X6H3B0</accession>
<keyword evidence="3" id="KW-1185">Reference proteome</keyword>